<dbReference type="InterPro" id="IPR039859">
    <property type="entry name" value="PFA4/ZDH16/20/ERF2-like"/>
</dbReference>
<dbReference type="GeneID" id="26908090"/>
<dbReference type="AlphaFoldDB" id="A0A0M9FUW1"/>
<evidence type="ECO:0000313" key="12">
    <source>
        <dbReference type="Proteomes" id="UP000037923"/>
    </source>
</evidence>
<dbReference type="GO" id="GO:0005794">
    <property type="term" value="C:Golgi apparatus"/>
    <property type="evidence" value="ECO:0007669"/>
    <property type="project" value="TreeGrafter"/>
</dbReference>
<keyword evidence="12" id="KW-1185">Reference proteome</keyword>
<dbReference type="PANTHER" id="PTHR22883">
    <property type="entry name" value="ZINC FINGER DHHC DOMAIN CONTAINING PROTEIN"/>
    <property type="match status" value="1"/>
</dbReference>
<dbReference type="Proteomes" id="UP000037923">
    <property type="component" value="Unassembled WGS sequence"/>
</dbReference>
<dbReference type="VEuPathDB" id="TriTrypDB:LpyrH10_20_1280"/>
<feature type="transmembrane region" description="Helical" evidence="8">
    <location>
        <begin position="48"/>
        <end position="72"/>
    </location>
</feature>
<evidence type="ECO:0000256" key="8">
    <source>
        <dbReference type="RuleBase" id="RU079119"/>
    </source>
</evidence>
<gene>
    <name evidence="11" type="ORF">ABB37_07805</name>
</gene>
<comment type="caution">
    <text evidence="11">The sequence shown here is derived from an EMBL/GenBank/DDBJ whole genome shotgun (WGS) entry which is preliminary data.</text>
</comment>
<feature type="compositionally biased region" description="Low complexity" evidence="9">
    <location>
        <begin position="636"/>
        <end position="653"/>
    </location>
</feature>
<name>A0A0M9FUW1_LEPPY</name>
<organism evidence="11 12">
    <name type="scientific">Leptomonas pyrrhocoris</name>
    <name type="common">Firebug parasite</name>
    <dbReference type="NCBI Taxonomy" id="157538"/>
    <lineage>
        <taxon>Eukaryota</taxon>
        <taxon>Discoba</taxon>
        <taxon>Euglenozoa</taxon>
        <taxon>Kinetoplastea</taxon>
        <taxon>Metakinetoplastina</taxon>
        <taxon>Trypanosomatida</taxon>
        <taxon>Trypanosomatidae</taxon>
        <taxon>Leishmaniinae</taxon>
        <taxon>Leptomonas</taxon>
    </lineage>
</organism>
<evidence type="ECO:0000256" key="5">
    <source>
        <dbReference type="ARBA" id="ARBA00023136"/>
    </source>
</evidence>
<evidence type="ECO:0000256" key="2">
    <source>
        <dbReference type="ARBA" id="ARBA00022679"/>
    </source>
</evidence>
<feature type="transmembrane region" description="Helical" evidence="8">
    <location>
        <begin position="392"/>
        <end position="417"/>
    </location>
</feature>
<feature type="compositionally biased region" description="Low complexity" evidence="9">
    <location>
        <begin position="564"/>
        <end position="580"/>
    </location>
</feature>
<evidence type="ECO:0000259" key="10">
    <source>
        <dbReference type="Pfam" id="PF01529"/>
    </source>
</evidence>
<feature type="region of interest" description="Disordered" evidence="9">
    <location>
        <begin position="536"/>
        <end position="597"/>
    </location>
</feature>
<evidence type="ECO:0000256" key="9">
    <source>
        <dbReference type="SAM" id="MobiDB-lite"/>
    </source>
</evidence>
<feature type="transmembrane region" description="Helical" evidence="8">
    <location>
        <begin position="21"/>
        <end position="42"/>
    </location>
</feature>
<feature type="compositionally biased region" description="Low complexity" evidence="9">
    <location>
        <begin position="127"/>
        <end position="139"/>
    </location>
</feature>
<comment type="domain">
    <text evidence="8">The DHHC domain is required for palmitoyltransferase activity.</text>
</comment>
<dbReference type="OMA" id="HFYYATS"/>
<dbReference type="GO" id="GO:0016020">
    <property type="term" value="C:membrane"/>
    <property type="evidence" value="ECO:0007669"/>
    <property type="project" value="UniProtKB-SubCell"/>
</dbReference>
<dbReference type="GO" id="GO:0005783">
    <property type="term" value="C:endoplasmic reticulum"/>
    <property type="evidence" value="ECO:0007669"/>
    <property type="project" value="TreeGrafter"/>
</dbReference>
<evidence type="ECO:0000256" key="1">
    <source>
        <dbReference type="ARBA" id="ARBA00004141"/>
    </source>
</evidence>
<dbReference type="Pfam" id="PF01529">
    <property type="entry name" value="DHHC"/>
    <property type="match status" value="1"/>
</dbReference>
<evidence type="ECO:0000256" key="7">
    <source>
        <dbReference type="ARBA" id="ARBA00038298"/>
    </source>
</evidence>
<evidence type="ECO:0000256" key="3">
    <source>
        <dbReference type="ARBA" id="ARBA00022692"/>
    </source>
</evidence>
<feature type="compositionally biased region" description="Acidic residues" evidence="9">
    <location>
        <begin position="200"/>
        <end position="212"/>
    </location>
</feature>
<evidence type="ECO:0000256" key="6">
    <source>
        <dbReference type="ARBA" id="ARBA00023315"/>
    </source>
</evidence>
<comment type="catalytic activity">
    <reaction evidence="8">
        <text>L-cysteinyl-[protein] + hexadecanoyl-CoA = S-hexadecanoyl-L-cysteinyl-[protein] + CoA</text>
        <dbReference type="Rhea" id="RHEA:36683"/>
        <dbReference type="Rhea" id="RHEA-COMP:10131"/>
        <dbReference type="Rhea" id="RHEA-COMP:11032"/>
        <dbReference type="ChEBI" id="CHEBI:29950"/>
        <dbReference type="ChEBI" id="CHEBI:57287"/>
        <dbReference type="ChEBI" id="CHEBI:57379"/>
        <dbReference type="ChEBI" id="CHEBI:74151"/>
        <dbReference type="EC" id="2.3.1.225"/>
    </reaction>
</comment>
<feature type="region of interest" description="Disordered" evidence="9">
    <location>
        <begin position="632"/>
        <end position="659"/>
    </location>
</feature>
<feature type="transmembrane region" description="Helical" evidence="8">
    <location>
        <begin position="353"/>
        <end position="380"/>
    </location>
</feature>
<dbReference type="RefSeq" id="XP_015654942.1">
    <property type="nucleotide sequence ID" value="XM_015806578.1"/>
</dbReference>
<accession>A0A0M9FUW1</accession>
<feature type="compositionally biased region" description="Basic and acidic residues" evidence="9">
    <location>
        <begin position="540"/>
        <end position="551"/>
    </location>
</feature>
<keyword evidence="6 8" id="KW-0012">Acyltransferase</keyword>
<evidence type="ECO:0000313" key="11">
    <source>
        <dbReference type="EMBL" id="KPA76503.1"/>
    </source>
</evidence>
<keyword evidence="5 8" id="KW-0472">Membrane</keyword>
<dbReference type="InterPro" id="IPR001594">
    <property type="entry name" value="Palmitoyltrfase_DHHC"/>
</dbReference>
<proteinExistence type="inferred from homology"/>
<dbReference type="PANTHER" id="PTHR22883:SF23">
    <property type="entry name" value="PALMITOYLTRANSFERASE ZDHHC6"/>
    <property type="match status" value="1"/>
</dbReference>
<dbReference type="GO" id="GO:0019706">
    <property type="term" value="F:protein-cysteine S-palmitoyltransferase activity"/>
    <property type="evidence" value="ECO:0007669"/>
    <property type="project" value="UniProtKB-EC"/>
</dbReference>
<dbReference type="GO" id="GO:0006612">
    <property type="term" value="P:protein targeting to membrane"/>
    <property type="evidence" value="ECO:0007669"/>
    <property type="project" value="TreeGrafter"/>
</dbReference>
<feature type="region of interest" description="Disordered" evidence="9">
    <location>
        <begin position="122"/>
        <end position="152"/>
    </location>
</feature>
<evidence type="ECO:0000256" key="4">
    <source>
        <dbReference type="ARBA" id="ARBA00022989"/>
    </source>
</evidence>
<dbReference type="OrthoDB" id="302728at2759"/>
<keyword evidence="4 8" id="KW-1133">Transmembrane helix</keyword>
<comment type="similarity">
    <text evidence="7">Belongs to the DHHC palmitoyltransferase family. PFA5 subfamily.</text>
</comment>
<reference evidence="11 12" key="1">
    <citation type="submission" date="2015-07" db="EMBL/GenBank/DDBJ databases">
        <title>High-quality genome of monoxenous trypanosomatid Leptomonas pyrrhocoris.</title>
        <authorList>
            <person name="Flegontov P."/>
            <person name="Butenko A."/>
            <person name="Firsov S."/>
            <person name="Vlcek C."/>
            <person name="Logacheva M.D."/>
            <person name="Field M."/>
            <person name="Filatov D."/>
            <person name="Flegontova O."/>
            <person name="Gerasimov E."/>
            <person name="Jackson A.P."/>
            <person name="Kelly S."/>
            <person name="Opperdoes F."/>
            <person name="O'Reilly A."/>
            <person name="Votypka J."/>
            <person name="Yurchenko V."/>
            <person name="Lukes J."/>
        </authorList>
    </citation>
    <scope>NUCLEOTIDE SEQUENCE [LARGE SCALE GENOMIC DNA]</scope>
    <source>
        <strain evidence="11">H10</strain>
    </source>
</reference>
<feature type="region of interest" description="Disordered" evidence="9">
    <location>
        <begin position="193"/>
        <end position="245"/>
    </location>
</feature>
<keyword evidence="2 8" id="KW-0808">Transferase</keyword>
<feature type="compositionally biased region" description="Basic residues" evidence="9">
    <location>
        <begin position="217"/>
        <end position="226"/>
    </location>
</feature>
<dbReference type="EC" id="2.3.1.225" evidence="8"/>
<comment type="subcellular location">
    <subcellularLocation>
        <location evidence="1">Membrane</location>
        <topology evidence="1">Multi-pass membrane protein</topology>
    </subcellularLocation>
</comment>
<feature type="compositionally biased region" description="Basic and acidic residues" evidence="9">
    <location>
        <begin position="227"/>
        <end position="239"/>
    </location>
</feature>
<keyword evidence="3 8" id="KW-0812">Transmembrane</keyword>
<feature type="domain" description="Palmitoyltransferase DHHC" evidence="10">
    <location>
        <begin position="308"/>
        <end position="422"/>
    </location>
</feature>
<sequence length="659" mass="72908">MNANEPRTNNPGLGSYVGRTAAIVTFLAILFFFTAVHFYYATSALLDVLALFILFIYLFFLGLSMGCLVLCARIGPGDLPSRFSAARMETFIRDELQRIVAKARPARGAEPDKAVAKIVPTTEDTAADAPSPSTTADAAQQKRRWQDVDDEEEHQLANVASTAALTQRASPTAAEAELAKRAIVVQLRMHEERATLSSNEAEEEEEDEEEGSSGDQRRRRRPRHPRPHEGDGIHQEDGAIHNSADDEVEVRELPAYMPEMMELRRQRKILRGLEAVRVSEAAQRVLEAVDSGDFDRKREEMGYLIPGANWCRFCSYYQMNDTRHCTVCGRCVYRSKLHCVCCGKCIGYANSKYYVLFLFYLALAFLMANFLDIYCISWGYTYFFKPTGESNSIYYLVFVYSYAILVVVVGILVQYLLAAGRNVGLLTALLREQREELEGIQLRNSGERYQMVMSERTAGLHDDGRSSPEQTREPFIWRRAMDTVGEGLSLPLWFWPVPTRPAVQEMADPEGFWPNLKEAIRIRLRSVADEDDVFTEEDEVMGHEEDHHSNDANHISGVTDERVPSAASRVRTAAATAAAAVPPPAATAPAATPSRGKSADVTVVPVEVAVPPPAVFPAEPSTRVAAVGPAVESAVSRPSATSPALPATKAAPAPRKKVD</sequence>
<dbReference type="PROSITE" id="PS50216">
    <property type="entry name" value="DHHC"/>
    <property type="match status" value="1"/>
</dbReference>
<dbReference type="EMBL" id="LGTL01000020">
    <property type="protein sequence ID" value="KPA76503.1"/>
    <property type="molecule type" value="Genomic_DNA"/>
</dbReference>
<protein>
    <recommendedName>
        <fullName evidence="8">Palmitoyltransferase</fullName>
        <ecNumber evidence="8">2.3.1.225</ecNumber>
    </recommendedName>
</protein>